<proteinExistence type="predicted"/>
<dbReference type="InterPro" id="IPR037066">
    <property type="entry name" value="Plug_dom_sf"/>
</dbReference>
<dbReference type="Proteomes" id="UP000255024">
    <property type="component" value="Unassembled WGS sequence"/>
</dbReference>
<dbReference type="RefSeq" id="WP_115092405.1">
    <property type="nucleotide sequence ID" value="NZ_CP068107.1"/>
</dbReference>
<dbReference type="GO" id="GO:0009279">
    <property type="term" value="C:cell outer membrane"/>
    <property type="evidence" value="ECO:0007669"/>
    <property type="project" value="UniProtKB-SubCell"/>
</dbReference>
<keyword evidence="9" id="KW-0675">Receptor</keyword>
<keyword evidence="10" id="KW-1185">Reference proteome</keyword>
<keyword evidence="4" id="KW-0812">Transmembrane</keyword>
<comment type="subcellular location">
    <subcellularLocation>
        <location evidence="1">Cell outer membrane</location>
        <topology evidence="1">Multi-pass membrane protein</topology>
    </subcellularLocation>
</comment>
<gene>
    <name evidence="9" type="ORF">NCTC11179_03271</name>
</gene>
<evidence type="ECO:0000256" key="5">
    <source>
        <dbReference type="ARBA" id="ARBA00022729"/>
    </source>
</evidence>
<evidence type="ECO:0000313" key="9">
    <source>
        <dbReference type="EMBL" id="STZ69754.1"/>
    </source>
</evidence>
<reference evidence="9 10" key="1">
    <citation type="submission" date="2018-06" db="EMBL/GenBank/DDBJ databases">
        <authorList>
            <consortium name="Pathogen Informatics"/>
            <person name="Doyle S."/>
        </authorList>
    </citation>
    <scope>NUCLEOTIDE SEQUENCE [LARGE SCALE GENOMIC DNA]</scope>
    <source>
        <strain evidence="9 10">NCTC11179</strain>
    </source>
</reference>
<dbReference type="GO" id="GO:0015344">
    <property type="term" value="F:siderophore uptake transmembrane transporter activity"/>
    <property type="evidence" value="ECO:0007669"/>
    <property type="project" value="TreeGrafter"/>
</dbReference>
<dbReference type="Gene3D" id="2.170.130.10">
    <property type="entry name" value="TonB-dependent receptor, plug domain"/>
    <property type="match status" value="1"/>
</dbReference>
<evidence type="ECO:0000256" key="1">
    <source>
        <dbReference type="ARBA" id="ARBA00004571"/>
    </source>
</evidence>
<evidence type="ECO:0000259" key="8">
    <source>
        <dbReference type="Pfam" id="PF14905"/>
    </source>
</evidence>
<evidence type="ECO:0000313" key="10">
    <source>
        <dbReference type="Proteomes" id="UP000255024"/>
    </source>
</evidence>
<dbReference type="InterPro" id="IPR041700">
    <property type="entry name" value="OMP_b-brl_3"/>
</dbReference>
<dbReference type="SUPFAM" id="SSF49464">
    <property type="entry name" value="Carboxypeptidase regulatory domain-like"/>
    <property type="match status" value="1"/>
</dbReference>
<dbReference type="SUPFAM" id="SSF56935">
    <property type="entry name" value="Porins"/>
    <property type="match status" value="1"/>
</dbReference>
<dbReference type="InterPro" id="IPR039426">
    <property type="entry name" value="TonB-dep_rcpt-like"/>
</dbReference>
<dbReference type="PANTHER" id="PTHR30069:SF29">
    <property type="entry name" value="HEMOGLOBIN AND HEMOGLOBIN-HAPTOGLOBIN-BINDING PROTEIN 1-RELATED"/>
    <property type="match status" value="1"/>
</dbReference>
<evidence type="ECO:0000256" key="6">
    <source>
        <dbReference type="ARBA" id="ARBA00023136"/>
    </source>
</evidence>
<sequence>MKKNITLFIAFFCGLTLMHAQHIIKGRVLNKDKQPIDFTELHLLKENSDQLIQQGFTTETGEFALKNLPTEQYKLNIQYLGELLYTQTIKLDQTIDLGDIIAESSTQLGEIVVQAEKKLVERKADRLVFNTAHSVASQGMDAIEALTNTPLVKVQNDKISIVGKSSVTIMINDKIVQLQGDALTNYLKTLRSDDIEKIEVITNPPAKYEASGNSGLINIVLKKNKTLGMYGSVSTSYSYNKYNWYSMNGSLNYQNKKWNVMLKANGGDGKYGNENTYTFQNDTRILDSYANPTGSYTSGGINLTTNYQLSDKDVIGATYDLSKYKNDNTNPHTAKYIALPENKTDSIIKSLSKATNNNIYHTANLFYDRNLDTLGSKLSLGVNYFSNIPEGSTDMRDYNAQSNIRNATYYTNDLKYQVWSGTADVSYKLPWADVEFGGKYSNYDNKSKVFYYNRMNEDLIYDDTRSNRFNYKEDNFAGYVSLHKKLTEQWSVKAGMRFEQTEVTGHLLETDETFKKSYGKWFPTAYVSYDPSEKHSFNLNYSKRINRPYSGILNPFRYYANSYSYNSGNPELDPSFTNNFELNYLFNGSLSVGLNYYHITNSFDQYSTLIDDVFISTYYNMLNSDNYGLSVSYSNKITGWWQTSTGADANYSNSYYRNQIANQVPQNGVYFSYYSQNTFTVNTAKTLNLFLNWYHQVPHKEDNSKYGSYQALTTGIKASLLNKKLNVNVTLYDIFNTGKSNGTSYFNDNIQKFSNSWNSRRLSIGATYTFGDSSNKKSIKEANFEDKSRSSK</sequence>
<protein>
    <submittedName>
        <fullName evidence="9">Outer membrane receptor for ferrienterochelin and colicins</fullName>
    </submittedName>
</protein>
<dbReference type="EMBL" id="UGQL01000002">
    <property type="protein sequence ID" value="STZ69754.1"/>
    <property type="molecule type" value="Genomic_DNA"/>
</dbReference>
<dbReference type="Gene3D" id="2.40.170.20">
    <property type="entry name" value="TonB-dependent receptor, beta-barrel domain"/>
    <property type="match status" value="1"/>
</dbReference>
<feature type="domain" description="Outer membrane protein beta-barrel" evidence="8">
    <location>
        <begin position="370"/>
        <end position="768"/>
    </location>
</feature>
<evidence type="ECO:0000256" key="3">
    <source>
        <dbReference type="ARBA" id="ARBA00022452"/>
    </source>
</evidence>
<keyword evidence="2" id="KW-0813">Transport</keyword>
<evidence type="ECO:0000256" key="2">
    <source>
        <dbReference type="ARBA" id="ARBA00022448"/>
    </source>
</evidence>
<name>A0A378U566_MYROD</name>
<keyword evidence="7" id="KW-0998">Cell outer membrane</keyword>
<dbReference type="AlphaFoldDB" id="A0A378U566"/>
<dbReference type="Pfam" id="PF14905">
    <property type="entry name" value="OMP_b-brl_3"/>
    <property type="match status" value="1"/>
</dbReference>
<dbReference type="InterPro" id="IPR036942">
    <property type="entry name" value="Beta-barrel_TonB_sf"/>
</dbReference>
<keyword evidence="5" id="KW-0732">Signal</keyword>
<dbReference type="InterPro" id="IPR008969">
    <property type="entry name" value="CarboxyPept-like_regulatory"/>
</dbReference>
<evidence type="ECO:0000256" key="4">
    <source>
        <dbReference type="ARBA" id="ARBA00022692"/>
    </source>
</evidence>
<evidence type="ECO:0000256" key="7">
    <source>
        <dbReference type="ARBA" id="ARBA00023237"/>
    </source>
</evidence>
<organism evidence="9 10">
    <name type="scientific">Myroides odoratus</name>
    <name type="common">Flavobacterium odoratum</name>
    <dbReference type="NCBI Taxonomy" id="256"/>
    <lineage>
        <taxon>Bacteria</taxon>
        <taxon>Pseudomonadati</taxon>
        <taxon>Bacteroidota</taxon>
        <taxon>Flavobacteriia</taxon>
        <taxon>Flavobacteriales</taxon>
        <taxon>Flavobacteriaceae</taxon>
        <taxon>Myroides</taxon>
    </lineage>
</organism>
<keyword evidence="6" id="KW-0472">Membrane</keyword>
<dbReference type="GO" id="GO:0044718">
    <property type="term" value="P:siderophore transmembrane transport"/>
    <property type="evidence" value="ECO:0007669"/>
    <property type="project" value="TreeGrafter"/>
</dbReference>
<accession>A0A378U566</accession>
<keyword evidence="3" id="KW-1134">Transmembrane beta strand</keyword>
<dbReference type="PANTHER" id="PTHR30069">
    <property type="entry name" value="TONB-DEPENDENT OUTER MEMBRANE RECEPTOR"/>
    <property type="match status" value="1"/>
</dbReference>